<dbReference type="EMBL" id="PEZT01000001">
    <property type="protein sequence ID" value="PIS09595.1"/>
    <property type="molecule type" value="Genomic_DNA"/>
</dbReference>
<dbReference type="PROSITE" id="PS51257">
    <property type="entry name" value="PROKAR_LIPOPROTEIN"/>
    <property type="match status" value="1"/>
</dbReference>
<comment type="caution">
    <text evidence="1">The sequence shown here is derived from an EMBL/GenBank/DDBJ whole genome shotgun (WGS) entry which is preliminary data.</text>
</comment>
<accession>A0A2H0WAK8</accession>
<organism evidence="1 2">
    <name type="scientific">Candidatus Beckwithbacteria bacterium CG10_big_fil_rev_8_21_14_0_10_34_10</name>
    <dbReference type="NCBI Taxonomy" id="1974495"/>
    <lineage>
        <taxon>Bacteria</taxon>
        <taxon>Candidatus Beckwithiibacteriota</taxon>
    </lineage>
</organism>
<evidence type="ECO:0000313" key="1">
    <source>
        <dbReference type="EMBL" id="PIS09595.1"/>
    </source>
</evidence>
<gene>
    <name evidence="1" type="ORF">COT75_00100</name>
</gene>
<reference evidence="2" key="1">
    <citation type="submission" date="2017-09" db="EMBL/GenBank/DDBJ databases">
        <title>Depth-based differentiation of microbial function through sediment-hosted aquifers and enrichment of novel symbionts in the deep terrestrial subsurface.</title>
        <authorList>
            <person name="Probst A.J."/>
            <person name="Ladd B."/>
            <person name="Jarett J.K."/>
            <person name="Geller-Mcgrath D.E."/>
            <person name="Sieber C.M.K."/>
            <person name="Emerson J.B."/>
            <person name="Anantharaman K."/>
            <person name="Thomas B.C."/>
            <person name="Malmstrom R."/>
            <person name="Stieglmeier M."/>
            <person name="Klingl A."/>
            <person name="Woyke T."/>
            <person name="Ryan C.M."/>
            <person name="Banfield J.F."/>
        </authorList>
    </citation>
    <scope>NUCLEOTIDE SEQUENCE [LARGE SCALE GENOMIC DNA]</scope>
</reference>
<dbReference type="Proteomes" id="UP000230093">
    <property type="component" value="Unassembled WGS sequence"/>
</dbReference>
<evidence type="ECO:0000313" key="2">
    <source>
        <dbReference type="Proteomes" id="UP000230093"/>
    </source>
</evidence>
<dbReference type="AlphaFoldDB" id="A0A2H0WAK8"/>
<sequence>MILKGRKMKKITFPLISLILLTFILTGCLPKSQNKEKKTTPESTIKTDEQLIREALAKKSNIPLKDFKEVEIVIEENDNQFASGTAGTAGGGHWFAAKVNSEWEIAWSGQGFIPCEDIEPYNFPKTMISQCYDAKTDDFIKR</sequence>
<protein>
    <submittedName>
        <fullName evidence="1">Uncharacterized protein</fullName>
    </submittedName>
</protein>
<name>A0A2H0WAK8_9BACT</name>
<proteinExistence type="predicted"/>